<keyword evidence="8 13" id="KW-1133">Transmembrane helix</keyword>
<reference evidence="15 16" key="1">
    <citation type="submission" date="2016-07" db="EMBL/GenBank/DDBJ databases">
        <title>Pervasive Adenine N6-methylation of Active Genes in Fungi.</title>
        <authorList>
            <consortium name="DOE Joint Genome Institute"/>
            <person name="Mondo S.J."/>
            <person name="Dannebaum R.O."/>
            <person name="Kuo R.C."/>
            <person name="Labutti K."/>
            <person name="Haridas S."/>
            <person name="Kuo A."/>
            <person name="Salamov A."/>
            <person name="Ahrendt S.R."/>
            <person name="Lipzen A."/>
            <person name="Sullivan W."/>
            <person name="Andreopoulos W.B."/>
            <person name="Clum A."/>
            <person name="Lindquist E."/>
            <person name="Daum C."/>
            <person name="Ramamoorthy G.K."/>
            <person name="Gryganskyi A."/>
            <person name="Culley D."/>
            <person name="Magnuson J.K."/>
            <person name="James T.Y."/>
            <person name="O'Malley M.A."/>
            <person name="Stajich J.E."/>
            <person name="Spatafora J.W."/>
            <person name="Visel A."/>
            <person name="Grigoriev I.V."/>
        </authorList>
    </citation>
    <scope>NUCLEOTIDE SEQUENCE [LARGE SCALE GENOMIC DNA]</scope>
    <source>
        <strain evidence="15 16">PL171</strain>
    </source>
</reference>
<evidence type="ECO:0000256" key="11">
    <source>
        <dbReference type="ARBA" id="ARBA00023303"/>
    </source>
</evidence>
<evidence type="ECO:0000256" key="3">
    <source>
        <dbReference type="ARBA" id="ARBA00022538"/>
    </source>
</evidence>
<comment type="caution">
    <text evidence="15">The sequence shown here is derived from an EMBL/GenBank/DDBJ whole genome shotgun (WGS) entry which is preliminary data.</text>
</comment>
<comment type="subcellular location">
    <subcellularLocation>
        <location evidence="1">Membrane</location>
        <topology evidence="1">Multi-pass membrane protein</topology>
    </subcellularLocation>
</comment>
<keyword evidence="5" id="KW-0631">Potassium channel</keyword>
<sequence>MTSPSHSTTPHRQHRRSRSRSRSGSRPSRRPQAPSSPHLYHGATSASTSTSSSGGSGSENESDLHRQQPQSGHRHRRQARSSTDDDGGQQHIHIDLDDLDPAAGSEFAASRLPLDSSDSSGRPMSHRLKSAISSHLPALLGGADDNHHGHGLGGSSRVAPSSHPRSPKRRGGFARLDSREDDVIPMQETGASASAVRGKDALPIGRPKRHRRRGGSALSGIDSSPLSPTISGAGGGLLSSQVSSFPDADSDTEYTDVHELPWNRRLYNLLEDPSSSKEAFHVSVFVSAMIIIATLVATLETIPSLYSREMDLWAVRHGVELFIIITFTIEYLLRILARSDSLRSAWSLSRSERPLPGESVTDAVAGHMSYVFRTTILKTFRLFGMFRVFKHSSLLQLSIEVLIIAMKRSLDALSALVFFTSIAVMLFSTLLYFAERGTWDPAVQGFVDSHGRPSRFDSIPAACWFVAVTLTTTGYGDMVPVTFVGKLIAFPVMMCGILLIALPSIVIGRNFAIVYEHMKAQREKLQVEALVAQQRRQQQQQHQATGGYDRVNHQDESTAPQSPTRPHTLFDSTAHGGSSNPSSAAAAHRVSMDPSSSNATRHASTAPPTPNPPTTALPMTNPAAAAASNPALANLASIFDDPFSIHPGAAGTHPVVMSGPLPRDTQQLLVYIATLSASIQAQQAHLGEALAALREAVEIDGMVAESRRSRRASLGVGAGGGEGVGGAGGGTAAVGHGDGV</sequence>
<dbReference type="Pfam" id="PF00520">
    <property type="entry name" value="Ion_trans"/>
    <property type="match status" value="1"/>
</dbReference>
<organism evidence="15 16">
    <name type="scientific">Catenaria anguillulae PL171</name>
    <dbReference type="NCBI Taxonomy" id="765915"/>
    <lineage>
        <taxon>Eukaryota</taxon>
        <taxon>Fungi</taxon>
        <taxon>Fungi incertae sedis</taxon>
        <taxon>Blastocladiomycota</taxon>
        <taxon>Blastocladiomycetes</taxon>
        <taxon>Blastocladiales</taxon>
        <taxon>Catenariaceae</taxon>
        <taxon>Catenaria</taxon>
    </lineage>
</organism>
<evidence type="ECO:0000256" key="5">
    <source>
        <dbReference type="ARBA" id="ARBA00022826"/>
    </source>
</evidence>
<evidence type="ECO:0000256" key="4">
    <source>
        <dbReference type="ARBA" id="ARBA00022692"/>
    </source>
</evidence>
<accession>A0A1Y2HIK0</accession>
<dbReference type="OrthoDB" id="415460at2759"/>
<proteinExistence type="predicted"/>
<dbReference type="EMBL" id="MCFL01000029">
    <property type="protein sequence ID" value="ORZ34385.1"/>
    <property type="molecule type" value="Genomic_DNA"/>
</dbReference>
<feature type="region of interest" description="Disordered" evidence="12">
    <location>
        <begin position="715"/>
        <end position="740"/>
    </location>
</feature>
<evidence type="ECO:0000256" key="13">
    <source>
        <dbReference type="SAM" id="Phobius"/>
    </source>
</evidence>
<dbReference type="Proteomes" id="UP000193411">
    <property type="component" value="Unassembled WGS sequence"/>
</dbReference>
<dbReference type="InterPro" id="IPR028325">
    <property type="entry name" value="VG_K_chnl"/>
</dbReference>
<evidence type="ECO:0000256" key="10">
    <source>
        <dbReference type="ARBA" id="ARBA00023136"/>
    </source>
</evidence>
<name>A0A1Y2HIK0_9FUNG</name>
<evidence type="ECO:0000259" key="14">
    <source>
        <dbReference type="Pfam" id="PF00520"/>
    </source>
</evidence>
<evidence type="ECO:0000256" key="9">
    <source>
        <dbReference type="ARBA" id="ARBA00023065"/>
    </source>
</evidence>
<feature type="compositionally biased region" description="Low complexity" evidence="12">
    <location>
        <begin position="578"/>
        <end position="587"/>
    </location>
</feature>
<keyword evidence="11" id="KW-0407">Ion channel</keyword>
<keyword evidence="16" id="KW-1185">Reference proteome</keyword>
<dbReference type="STRING" id="765915.A0A1Y2HIK0"/>
<dbReference type="GO" id="GO:0005249">
    <property type="term" value="F:voltage-gated potassium channel activity"/>
    <property type="evidence" value="ECO:0007669"/>
    <property type="project" value="InterPro"/>
</dbReference>
<dbReference type="PANTHER" id="PTHR11537:SF254">
    <property type="entry name" value="POTASSIUM VOLTAGE-GATED CHANNEL PROTEIN SHAB"/>
    <property type="match status" value="1"/>
</dbReference>
<evidence type="ECO:0000256" key="1">
    <source>
        <dbReference type="ARBA" id="ARBA00004141"/>
    </source>
</evidence>
<evidence type="ECO:0000313" key="16">
    <source>
        <dbReference type="Proteomes" id="UP000193411"/>
    </source>
</evidence>
<keyword evidence="3" id="KW-0633">Potassium transport</keyword>
<feature type="transmembrane region" description="Helical" evidence="13">
    <location>
        <begin position="412"/>
        <end position="434"/>
    </location>
</feature>
<dbReference type="PRINTS" id="PR00169">
    <property type="entry name" value="KCHANNEL"/>
</dbReference>
<feature type="region of interest" description="Disordered" evidence="12">
    <location>
        <begin position="536"/>
        <end position="621"/>
    </location>
</feature>
<keyword evidence="6" id="KW-0851">Voltage-gated channel</keyword>
<dbReference type="Gene3D" id="1.20.120.350">
    <property type="entry name" value="Voltage-gated potassium channels. Chain C"/>
    <property type="match status" value="1"/>
</dbReference>
<keyword evidence="9" id="KW-0406">Ion transport</keyword>
<protein>
    <recommendedName>
        <fullName evidence="14">Ion transport domain-containing protein</fullName>
    </recommendedName>
</protein>
<feature type="domain" description="Ion transport" evidence="14">
    <location>
        <begin position="282"/>
        <end position="517"/>
    </location>
</feature>
<evidence type="ECO:0000256" key="12">
    <source>
        <dbReference type="SAM" id="MobiDB-lite"/>
    </source>
</evidence>
<feature type="transmembrane region" description="Helical" evidence="13">
    <location>
        <begin position="279"/>
        <end position="299"/>
    </location>
</feature>
<dbReference type="FunFam" id="1.10.287.70:FF:000097">
    <property type="entry name" value="Potassium voltage-gated channel subfamily G member 3"/>
    <property type="match status" value="1"/>
</dbReference>
<dbReference type="InterPro" id="IPR027359">
    <property type="entry name" value="Volt_channel_dom_sf"/>
</dbReference>
<evidence type="ECO:0000256" key="6">
    <source>
        <dbReference type="ARBA" id="ARBA00022882"/>
    </source>
</evidence>
<dbReference type="PRINTS" id="PR01333">
    <property type="entry name" value="2POREKCHANEL"/>
</dbReference>
<feature type="transmembrane region" description="Helical" evidence="13">
    <location>
        <begin position="488"/>
        <end position="512"/>
    </location>
</feature>
<evidence type="ECO:0000256" key="2">
    <source>
        <dbReference type="ARBA" id="ARBA00022448"/>
    </source>
</evidence>
<feature type="compositionally biased region" description="Gly residues" evidence="12">
    <location>
        <begin position="716"/>
        <end position="740"/>
    </location>
</feature>
<gene>
    <name evidence="15" type="ORF">BCR44DRAFT_1436586</name>
</gene>
<dbReference type="GO" id="GO:0008076">
    <property type="term" value="C:voltage-gated potassium channel complex"/>
    <property type="evidence" value="ECO:0007669"/>
    <property type="project" value="InterPro"/>
</dbReference>
<feature type="compositionally biased region" description="Polar residues" evidence="12">
    <location>
        <begin position="593"/>
        <end position="602"/>
    </location>
</feature>
<keyword evidence="10 13" id="KW-0472">Membrane</keyword>
<evidence type="ECO:0000313" key="15">
    <source>
        <dbReference type="EMBL" id="ORZ34385.1"/>
    </source>
</evidence>
<feature type="region of interest" description="Disordered" evidence="12">
    <location>
        <begin position="139"/>
        <end position="227"/>
    </location>
</feature>
<dbReference type="SUPFAM" id="SSF81324">
    <property type="entry name" value="Voltage-gated potassium channels"/>
    <property type="match status" value="1"/>
</dbReference>
<feature type="compositionally biased region" description="Low complexity" evidence="12">
    <location>
        <begin position="30"/>
        <end position="53"/>
    </location>
</feature>
<dbReference type="GO" id="GO:0001508">
    <property type="term" value="P:action potential"/>
    <property type="evidence" value="ECO:0007669"/>
    <property type="project" value="TreeGrafter"/>
</dbReference>
<dbReference type="Gene3D" id="1.10.287.70">
    <property type="match status" value="1"/>
</dbReference>
<dbReference type="InterPro" id="IPR003280">
    <property type="entry name" value="2pore_dom_K_chnl"/>
</dbReference>
<feature type="transmembrane region" description="Helical" evidence="13">
    <location>
        <begin position="319"/>
        <end position="337"/>
    </location>
</feature>
<feature type="region of interest" description="Disordered" evidence="12">
    <location>
        <begin position="1"/>
        <end position="125"/>
    </location>
</feature>
<keyword evidence="4 13" id="KW-0812">Transmembrane</keyword>
<evidence type="ECO:0000256" key="7">
    <source>
        <dbReference type="ARBA" id="ARBA00022958"/>
    </source>
</evidence>
<dbReference type="AlphaFoldDB" id="A0A1Y2HIK0"/>
<feature type="compositionally biased region" description="Basic residues" evidence="12">
    <location>
        <begin position="9"/>
        <end position="29"/>
    </location>
</feature>
<dbReference type="PANTHER" id="PTHR11537">
    <property type="entry name" value="VOLTAGE-GATED POTASSIUM CHANNEL"/>
    <property type="match status" value="1"/>
</dbReference>
<keyword evidence="2" id="KW-0813">Transport</keyword>
<dbReference type="InterPro" id="IPR005821">
    <property type="entry name" value="Ion_trans_dom"/>
</dbReference>
<evidence type="ECO:0000256" key="8">
    <source>
        <dbReference type="ARBA" id="ARBA00022989"/>
    </source>
</evidence>
<keyword evidence="7" id="KW-0630">Potassium</keyword>